<feature type="non-terminal residue" evidence="2">
    <location>
        <position position="70"/>
    </location>
</feature>
<organism evidence="2">
    <name type="scientific">marine sediment metagenome</name>
    <dbReference type="NCBI Taxonomy" id="412755"/>
    <lineage>
        <taxon>unclassified sequences</taxon>
        <taxon>metagenomes</taxon>
        <taxon>ecological metagenomes</taxon>
    </lineage>
</organism>
<evidence type="ECO:0000256" key="1">
    <source>
        <dbReference type="SAM" id="MobiDB-lite"/>
    </source>
</evidence>
<name>X1DWC1_9ZZZZ</name>
<gene>
    <name evidence="2" type="ORF">S01H4_66550</name>
</gene>
<sequence>KDAYVYRSKYLCEECYADSSMQSDIEEKGWDNGPLKPAAASERPGTVGEIPTAGSNPAEQQERGQPEGVS</sequence>
<evidence type="ECO:0000313" key="2">
    <source>
        <dbReference type="EMBL" id="GAH24527.1"/>
    </source>
</evidence>
<proteinExistence type="predicted"/>
<dbReference type="EMBL" id="BART01041277">
    <property type="protein sequence ID" value="GAH24527.1"/>
    <property type="molecule type" value="Genomic_DNA"/>
</dbReference>
<feature type="compositionally biased region" description="Basic and acidic residues" evidence="1">
    <location>
        <begin position="60"/>
        <end position="70"/>
    </location>
</feature>
<protein>
    <submittedName>
        <fullName evidence="2">Uncharacterized protein</fullName>
    </submittedName>
</protein>
<accession>X1DWC1</accession>
<dbReference type="AlphaFoldDB" id="X1DWC1"/>
<feature type="region of interest" description="Disordered" evidence="1">
    <location>
        <begin position="21"/>
        <end position="70"/>
    </location>
</feature>
<feature type="non-terminal residue" evidence="2">
    <location>
        <position position="1"/>
    </location>
</feature>
<comment type="caution">
    <text evidence="2">The sequence shown here is derived from an EMBL/GenBank/DDBJ whole genome shotgun (WGS) entry which is preliminary data.</text>
</comment>
<reference evidence="2" key="1">
    <citation type="journal article" date="2014" name="Front. Microbiol.">
        <title>High frequency of phylogenetically diverse reductive dehalogenase-homologous genes in deep subseafloor sedimentary metagenomes.</title>
        <authorList>
            <person name="Kawai M."/>
            <person name="Futagami T."/>
            <person name="Toyoda A."/>
            <person name="Takaki Y."/>
            <person name="Nishi S."/>
            <person name="Hori S."/>
            <person name="Arai W."/>
            <person name="Tsubouchi T."/>
            <person name="Morono Y."/>
            <person name="Uchiyama I."/>
            <person name="Ito T."/>
            <person name="Fujiyama A."/>
            <person name="Inagaki F."/>
            <person name="Takami H."/>
        </authorList>
    </citation>
    <scope>NUCLEOTIDE SEQUENCE</scope>
    <source>
        <strain evidence="2">Expedition CK06-06</strain>
    </source>
</reference>